<evidence type="ECO:0000259" key="2">
    <source>
        <dbReference type="Pfam" id="PF13472"/>
    </source>
</evidence>
<evidence type="ECO:0000313" key="3">
    <source>
        <dbReference type="EMBL" id="HFC93375.1"/>
    </source>
</evidence>
<feature type="signal peptide" evidence="1">
    <location>
        <begin position="1"/>
        <end position="24"/>
    </location>
</feature>
<dbReference type="GO" id="GO:0004622">
    <property type="term" value="F:phosphatidylcholine lysophospholipase activity"/>
    <property type="evidence" value="ECO:0007669"/>
    <property type="project" value="TreeGrafter"/>
</dbReference>
<keyword evidence="1" id="KW-0732">Signal</keyword>
<dbReference type="AlphaFoldDB" id="A0A7V2T1D9"/>
<dbReference type="PANTHER" id="PTHR30383:SF2">
    <property type="entry name" value="CELLULOSE-BINDING PROTEIN"/>
    <property type="match status" value="1"/>
</dbReference>
<dbReference type="InterPro" id="IPR051532">
    <property type="entry name" value="Ester_Hydrolysis_Enzymes"/>
</dbReference>
<feature type="chain" id="PRO_5031348471" evidence="1">
    <location>
        <begin position="25"/>
        <end position="244"/>
    </location>
</feature>
<dbReference type="Gene3D" id="3.40.50.1110">
    <property type="entry name" value="SGNH hydrolase"/>
    <property type="match status" value="1"/>
</dbReference>
<organism evidence="3">
    <name type="scientific">Leucothrix mucor</name>
    <dbReference type="NCBI Taxonomy" id="45248"/>
    <lineage>
        <taxon>Bacteria</taxon>
        <taxon>Pseudomonadati</taxon>
        <taxon>Pseudomonadota</taxon>
        <taxon>Gammaproteobacteria</taxon>
        <taxon>Thiotrichales</taxon>
        <taxon>Thiotrichaceae</taxon>
        <taxon>Leucothrix</taxon>
    </lineage>
</organism>
<feature type="domain" description="SGNH hydrolase-type esterase" evidence="2">
    <location>
        <begin position="35"/>
        <end position="227"/>
    </location>
</feature>
<proteinExistence type="predicted"/>
<accession>A0A7V2T1D9</accession>
<sequence>MKIMSMKSLIKSLLIISLYFPISACSKTSVNILPLGDSITCASKYKQSYRYPLWQHLVDAGKQVEFIGSQTQKGNGGRVWQPYKGKRFPAANEGHSGWRADQVLKGLENGEPGMDKWIAGYHPDIALIHLGTNDVYQHQTPESTRDDIEQVITKLRAKNPNIKVLLAKIVPMKTSPLVPRLNQLLAKLAVKLNKPHSPVVSVDMYSGFSINTDMQKDQIHPNANGEKKMAKRWFDALIRSRFIQ</sequence>
<evidence type="ECO:0000256" key="1">
    <source>
        <dbReference type="SAM" id="SignalP"/>
    </source>
</evidence>
<dbReference type="InterPro" id="IPR036514">
    <property type="entry name" value="SGNH_hydro_sf"/>
</dbReference>
<dbReference type="SUPFAM" id="SSF52266">
    <property type="entry name" value="SGNH hydrolase"/>
    <property type="match status" value="1"/>
</dbReference>
<dbReference type="PANTHER" id="PTHR30383">
    <property type="entry name" value="THIOESTERASE 1/PROTEASE 1/LYSOPHOSPHOLIPASE L1"/>
    <property type="match status" value="1"/>
</dbReference>
<comment type="caution">
    <text evidence="3">The sequence shown here is derived from an EMBL/GenBank/DDBJ whole genome shotgun (WGS) entry which is preliminary data.</text>
</comment>
<dbReference type="InterPro" id="IPR013830">
    <property type="entry name" value="SGNH_hydro"/>
</dbReference>
<reference evidence="3" key="1">
    <citation type="journal article" date="2020" name="mSystems">
        <title>Genome- and Community-Level Interaction Insights into Carbon Utilization and Element Cycling Functions of Hydrothermarchaeota in Hydrothermal Sediment.</title>
        <authorList>
            <person name="Zhou Z."/>
            <person name="Liu Y."/>
            <person name="Xu W."/>
            <person name="Pan J."/>
            <person name="Luo Z.H."/>
            <person name="Li M."/>
        </authorList>
    </citation>
    <scope>NUCLEOTIDE SEQUENCE [LARGE SCALE GENOMIC DNA]</scope>
    <source>
        <strain evidence="3">HyVt-493</strain>
    </source>
</reference>
<protein>
    <submittedName>
        <fullName evidence="3">Cellulose-binding protein</fullName>
    </submittedName>
</protein>
<dbReference type="Proteomes" id="UP000885750">
    <property type="component" value="Unassembled WGS sequence"/>
</dbReference>
<dbReference type="EMBL" id="DRMS01000423">
    <property type="protein sequence ID" value="HFC93375.1"/>
    <property type="molecule type" value="Genomic_DNA"/>
</dbReference>
<dbReference type="CDD" id="cd01833">
    <property type="entry name" value="XynB_like"/>
    <property type="match status" value="1"/>
</dbReference>
<name>A0A7V2T1D9_LEUMU</name>
<gene>
    <name evidence="3" type="ORF">ENJ51_11255</name>
</gene>
<dbReference type="Pfam" id="PF13472">
    <property type="entry name" value="Lipase_GDSL_2"/>
    <property type="match status" value="1"/>
</dbReference>